<reference evidence="3 4" key="1">
    <citation type="submission" date="2014-04" db="EMBL/GenBank/DDBJ databases">
        <authorList>
            <consortium name="DOE Joint Genome Institute"/>
            <person name="Kuo A."/>
            <person name="Kohler A."/>
            <person name="Costa M.D."/>
            <person name="Nagy L.G."/>
            <person name="Floudas D."/>
            <person name="Copeland A."/>
            <person name="Barry K.W."/>
            <person name="Cichocki N."/>
            <person name="Veneault-Fourrey C."/>
            <person name="LaButti K."/>
            <person name="Lindquist E.A."/>
            <person name="Lipzen A."/>
            <person name="Lundell T."/>
            <person name="Morin E."/>
            <person name="Murat C."/>
            <person name="Sun H."/>
            <person name="Tunlid A."/>
            <person name="Henrissat B."/>
            <person name="Grigoriev I.V."/>
            <person name="Hibbett D.S."/>
            <person name="Martin F."/>
            <person name="Nordberg H.P."/>
            <person name="Cantor M.N."/>
            <person name="Hua S.X."/>
        </authorList>
    </citation>
    <scope>NUCLEOTIDE SEQUENCE [LARGE SCALE GENOMIC DNA]</scope>
    <source>
        <strain evidence="3 4">Marx 270</strain>
    </source>
</reference>
<accession>A0A0C3PZ31</accession>
<evidence type="ECO:0000256" key="1">
    <source>
        <dbReference type="SAM" id="Coils"/>
    </source>
</evidence>
<feature type="compositionally biased region" description="Low complexity" evidence="2">
    <location>
        <begin position="56"/>
        <end position="66"/>
    </location>
</feature>
<feature type="compositionally biased region" description="Polar residues" evidence="2">
    <location>
        <begin position="1"/>
        <end position="11"/>
    </location>
</feature>
<evidence type="ECO:0000313" key="3">
    <source>
        <dbReference type="EMBL" id="KIO15041.1"/>
    </source>
</evidence>
<evidence type="ECO:0000313" key="4">
    <source>
        <dbReference type="Proteomes" id="UP000054217"/>
    </source>
</evidence>
<dbReference type="Proteomes" id="UP000054217">
    <property type="component" value="Unassembled WGS sequence"/>
</dbReference>
<reference evidence="4" key="2">
    <citation type="submission" date="2015-01" db="EMBL/GenBank/DDBJ databases">
        <title>Evolutionary Origins and Diversification of the Mycorrhizal Mutualists.</title>
        <authorList>
            <consortium name="DOE Joint Genome Institute"/>
            <consortium name="Mycorrhizal Genomics Consortium"/>
            <person name="Kohler A."/>
            <person name="Kuo A."/>
            <person name="Nagy L.G."/>
            <person name="Floudas D."/>
            <person name="Copeland A."/>
            <person name="Barry K.W."/>
            <person name="Cichocki N."/>
            <person name="Veneault-Fourrey C."/>
            <person name="LaButti K."/>
            <person name="Lindquist E.A."/>
            <person name="Lipzen A."/>
            <person name="Lundell T."/>
            <person name="Morin E."/>
            <person name="Murat C."/>
            <person name="Riley R."/>
            <person name="Ohm R."/>
            <person name="Sun H."/>
            <person name="Tunlid A."/>
            <person name="Henrissat B."/>
            <person name="Grigoriev I.V."/>
            <person name="Hibbett D.S."/>
            <person name="Martin F."/>
        </authorList>
    </citation>
    <scope>NUCLEOTIDE SEQUENCE [LARGE SCALE GENOMIC DNA]</scope>
    <source>
        <strain evidence="4">Marx 270</strain>
    </source>
</reference>
<dbReference type="OrthoDB" id="7690434at2759"/>
<name>A0A0C3PZ31_PISTI</name>
<feature type="compositionally biased region" description="Polar residues" evidence="2">
    <location>
        <begin position="85"/>
        <end position="103"/>
    </location>
</feature>
<dbReference type="HOGENOM" id="CLU_660763_0_0_1"/>
<feature type="coiled-coil region" evidence="1">
    <location>
        <begin position="111"/>
        <end position="138"/>
    </location>
</feature>
<evidence type="ECO:0000256" key="2">
    <source>
        <dbReference type="SAM" id="MobiDB-lite"/>
    </source>
</evidence>
<keyword evidence="4" id="KW-1185">Reference proteome</keyword>
<feature type="compositionally biased region" description="Pro residues" evidence="2">
    <location>
        <begin position="43"/>
        <end position="55"/>
    </location>
</feature>
<feature type="compositionally biased region" description="Polar residues" evidence="2">
    <location>
        <begin position="294"/>
        <end position="315"/>
    </location>
</feature>
<feature type="region of interest" description="Disordered" evidence="2">
    <location>
        <begin position="289"/>
        <end position="315"/>
    </location>
</feature>
<feature type="compositionally biased region" description="Polar residues" evidence="2">
    <location>
        <begin position="190"/>
        <end position="211"/>
    </location>
</feature>
<feature type="compositionally biased region" description="Polar residues" evidence="2">
    <location>
        <begin position="21"/>
        <end position="35"/>
    </location>
</feature>
<dbReference type="AlphaFoldDB" id="A0A0C3PZ31"/>
<feature type="region of interest" description="Disordered" evidence="2">
    <location>
        <begin position="1"/>
        <end position="103"/>
    </location>
</feature>
<dbReference type="InParanoid" id="A0A0C3PZ31"/>
<dbReference type="EMBL" id="KN831944">
    <property type="protein sequence ID" value="KIO15041.1"/>
    <property type="molecule type" value="Genomic_DNA"/>
</dbReference>
<gene>
    <name evidence="3" type="ORF">M404DRAFT_197463</name>
</gene>
<feature type="region of interest" description="Disordered" evidence="2">
    <location>
        <begin position="186"/>
        <end position="234"/>
    </location>
</feature>
<proteinExistence type="predicted"/>
<sequence length="416" mass="44280">MKRPTESSQSDRNPEAKRQRVTSGDPSQKSFSGSPALSAAPKPTRPPSAQPPHPQVPSTTSPSQSTGAQISPFTHPPQVNPQHAIPQSTAVSTTSQPNPLQQSLPNSAAIVERLKQLLKQLELDIKNIDMRIGAAQQQGQATAVAELQRERAEKVHQGMSIGQHLRNQVQAMQATFSRQAVTPLAANADATRSGQSATQGDLGASPSTLTTLGIPGSQGERSASGGVEEQKLQMSPAQALAQFWQSRGGSVNGANIHSVGPNQPQAMTPELAAQMKKLIDKTGIRPTSFGLVPQSASSSTSQEANMNSSATNSQPNILPVWEGTFSWVVPQGNGQGPIEMQAHVRGFADPRSSANLYVLFAYLAWKLLSCQSCTYMAKKYGPNLLQGTAQRSRRDCELDKMPSVTADGASLKPSRK</sequence>
<keyword evidence="1" id="KW-0175">Coiled coil</keyword>
<protein>
    <submittedName>
        <fullName evidence="3">Uncharacterized protein</fullName>
    </submittedName>
</protein>
<organism evidence="3 4">
    <name type="scientific">Pisolithus tinctorius Marx 270</name>
    <dbReference type="NCBI Taxonomy" id="870435"/>
    <lineage>
        <taxon>Eukaryota</taxon>
        <taxon>Fungi</taxon>
        <taxon>Dikarya</taxon>
        <taxon>Basidiomycota</taxon>
        <taxon>Agaricomycotina</taxon>
        <taxon>Agaricomycetes</taxon>
        <taxon>Agaricomycetidae</taxon>
        <taxon>Boletales</taxon>
        <taxon>Sclerodermatineae</taxon>
        <taxon>Pisolithaceae</taxon>
        <taxon>Pisolithus</taxon>
    </lineage>
</organism>